<dbReference type="Pfam" id="PF01370">
    <property type="entry name" value="Epimerase"/>
    <property type="match status" value="1"/>
</dbReference>
<evidence type="ECO:0000256" key="3">
    <source>
        <dbReference type="ARBA" id="ARBA00023235"/>
    </source>
</evidence>
<dbReference type="Proteomes" id="UP000324897">
    <property type="component" value="Unassembled WGS sequence"/>
</dbReference>
<dbReference type="AlphaFoldDB" id="A0A5J9UD47"/>
<evidence type="ECO:0000313" key="6">
    <source>
        <dbReference type="Proteomes" id="UP000324897"/>
    </source>
</evidence>
<organism evidence="5 6">
    <name type="scientific">Eragrostis curvula</name>
    <name type="common">weeping love grass</name>
    <dbReference type="NCBI Taxonomy" id="38414"/>
    <lineage>
        <taxon>Eukaryota</taxon>
        <taxon>Viridiplantae</taxon>
        <taxon>Streptophyta</taxon>
        <taxon>Embryophyta</taxon>
        <taxon>Tracheophyta</taxon>
        <taxon>Spermatophyta</taxon>
        <taxon>Magnoliopsida</taxon>
        <taxon>Liliopsida</taxon>
        <taxon>Poales</taxon>
        <taxon>Poaceae</taxon>
        <taxon>PACMAD clade</taxon>
        <taxon>Chloridoideae</taxon>
        <taxon>Eragrostideae</taxon>
        <taxon>Eragrostidinae</taxon>
        <taxon>Eragrostis</taxon>
    </lineage>
</organism>
<evidence type="ECO:0000256" key="2">
    <source>
        <dbReference type="ARBA" id="ARBA00023027"/>
    </source>
</evidence>
<dbReference type="EMBL" id="RWGY01000026">
    <property type="protein sequence ID" value="TVU21622.1"/>
    <property type="molecule type" value="Genomic_DNA"/>
</dbReference>
<keyword evidence="2" id="KW-0520">NAD</keyword>
<dbReference type="Gramene" id="TVU21622">
    <property type="protein sequence ID" value="TVU21622"/>
    <property type="gene ID" value="EJB05_31271"/>
</dbReference>
<dbReference type="GO" id="GO:0016853">
    <property type="term" value="F:isomerase activity"/>
    <property type="evidence" value="ECO:0007669"/>
    <property type="project" value="UniProtKB-KW"/>
</dbReference>
<accession>A0A5J9UD47</accession>
<dbReference type="OrthoDB" id="1732621at2759"/>
<evidence type="ECO:0000259" key="4">
    <source>
        <dbReference type="Pfam" id="PF01370"/>
    </source>
</evidence>
<comment type="caution">
    <text evidence="5">The sequence shown here is derived from an EMBL/GenBank/DDBJ whole genome shotgun (WGS) entry which is preliminary data.</text>
</comment>
<keyword evidence="6" id="KW-1185">Reference proteome</keyword>
<feature type="non-terminal residue" evidence="5">
    <location>
        <position position="1"/>
    </location>
</feature>
<sequence>MASPDLTMGQQVAVFPDLVDVYILPPGIAPSSSTSFNVRDLSNWMLIAPGIALSRKEGRNVKRRFCAVEAVLVTSFACEEDAASTLLREHVVALLGAVVGRAALGAADPCVGVAAGAGLSVLVTGAVGFVGTHCSLVLRKRGRLSSHGVFVVEGDINDGRLLAKLFNVAPFTHVLHLAAQAGVRYTMENPASHVHSNIAGLVSLLKACKDADPQPAIVWASSSSVQHTLVGED</sequence>
<gene>
    <name evidence="5" type="ORF">EJB05_31271</name>
</gene>
<dbReference type="Gene3D" id="3.40.50.720">
    <property type="entry name" value="NAD(P)-binding Rossmann-like Domain"/>
    <property type="match status" value="1"/>
</dbReference>
<proteinExistence type="inferred from homology"/>
<protein>
    <recommendedName>
        <fullName evidence="4">NAD-dependent epimerase/dehydratase domain-containing protein</fullName>
    </recommendedName>
</protein>
<dbReference type="InterPro" id="IPR036291">
    <property type="entry name" value="NAD(P)-bd_dom_sf"/>
</dbReference>
<keyword evidence="3" id="KW-0413">Isomerase</keyword>
<evidence type="ECO:0000256" key="1">
    <source>
        <dbReference type="ARBA" id="ARBA00007637"/>
    </source>
</evidence>
<evidence type="ECO:0000313" key="5">
    <source>
        <dbReference type="EMBL" id="TVU21622.1"/>
    </source>
</evidence>
<feature type="domain" description="NAD-dependent epimerase/dehydratase" evidence="4">
    <location>
        <begin position="121"/>
        <end position="225"/>
    </location>
</feature>
<comment type="similarity">
    <text evidence="1">Belongs to the NAD(P)-dependent epimerase/dehydratase family.</text>
</comment>
<dbReference type="SUPFAM" id="SSF51735">
    <property type="entry name" value="NAD(P)-binding Rossmann-fold domains"/>
    <property type="match status" value="1"/>
</dbReference>
<reference evidence="5 6" key="1">
    <citation type="journal article" date="2019" name="Sci. Rep.">
        <title>A high-quality genome of Eragrostis curvula grass provides insights into Poaceae evolution and supports new strategies to enhance forage quality.</title>
        <authorList>
            <person name="Carballo J."/>
            <person name="Santos B.A.C.M."/>
            <person name="Zappacosta D."/>
            <person name="Garbus I."/>
            <person name="Selva J.P."/>
            <person name="Gallo C.A."/>
            <person name="Diaz A."/>
            <person name="Albertini E."/>
            <person name="Caccamo M."/>
            <person name="Echenique V."/>
        </authorList>
    </citation>
    <scope>NUCLEOTIDE SEQUENCE [LARGE SCALE GENOMIC DNA]</scope>
    <source>
        <strain evidence="6">cv. Victoria</strain>
        <tissue evidence="5">Leaf</tissue>
    </source>
</reference>
<name>A0A5J9UD47_9POAL</name>
<dbReference type="InterPro" id="IPR001509">
    <property type="entry name" value="Epimerase_deHydtase"/>
</dbReference>
<dbReference type="PANTHER" id="PTHR43574">
    <property type="entry name" value="EPIMERASE-RELATED"/>
    <property type="match status" value="1"/>
</dbReference>